<reference evidence="1 2" key="1">
    <citation type="submission" date="2013-08" db="EMBL/GenBank/DDBJ databases">
        <title>Lactobacillus wasatchii sp. WDC04, a late gas producing bacteria isolated from aged chedder cheese.</title>
        <authorList>
            <person name="Oberg C.J."/>
            <person name="Culumber M."/>
            <person name="McMahon D.J."/>
            <person name="Broadbent J.R."/>
            <person name="Oberg T.S."/>
            <person name="Ortaki F."/>
        </authorList>
    </citation>
    <scope>NUCLEOTIDE SEQUENCE [LARGE SCALE GENOMIC DNA]</scope>
    <source>
        <strain evidence="1 2">WDC04</strain>
    </source>
</reference>
<protein>
    <recommendedName>
        <fullName evidence="3">DUF1694 domain-containing protein</fullName>
    </recommendedName>
</protein>
<sequence length="153" mass="17645">MPENKFVPTDEHLQNAMFGTPKINPDEQRKYLGTFRERVMVTISVSQLQQFNWSNIFEQEITQPQVKIIFFNGNIEQSQLQPYIKTAAKIGTNFTIKTSPDYHIDNDNLAIVVAAKNAIHINPIDIAKKHPEYSAKQTDSPTPKKSFWHKLFN</sequence>
<gene>
    <name evidence="1" type="ORF">WDC_0149</name>
</gene>
<name>A0A0D0Y7H2_9LACO</name>
<keyword evidence="2" id="KW-1185">Reference proteome</keyword>
<proteinExistence type="predicted"/>
<dbReference type="Gene3D" id="3.30.1330.30">
    <property type="match status" value="1"/>
</dbReference>
<dbReference type="Pfam" id="PF07997">
    <property type="entry name" value="DUF1694"/>
    <property type="match status" value="1"/>
</dbReference>
<accession>A0A0D0Y7H2</accession>
<dbReference type="RefSeq" id="WP_044009890.1">
    <property type="nucleotide sequence ID" value="NZ_AWTT01000002.1"/>
</dbReference>
<dbReference type="Proteomes" id="UP000032279">
    <property type="component" value="Unassembled WGS sequence"/>
</dbReference>
<dbReference type="PATRIC" id="fig|1335616.4.peg.149"/>
<dbReference type="OrthoDB" id="95278at2"/>
<comment type="caution">
    <text evidence="1">The sequence shown here is derived from an EMBL/GenBank/DDBJ whole genome shotgun (WGS) entry which is preliminary data.</text>
</comment>
<dbReference type="EMBL" id="AWTT01000002">
    <property type="protein sequence ID" value="KIS04218.1"/>
    <property type="molecule type" value="Genomic_DNA"/>
</dbReference>
<organism evidence="1 2">
    <name type="scientific">Paucilactobacillus wasatchensis</name>
    <dbReference type="NCBI Taxonomy" id="1335616"/>
    <lineage>
        <taxon>Bacteria</taxon>
        <taxon>Bacillati</taxon>
        <taxon>Bacillota</taxon>
        <taxon>Bacilli</taxon>
        <taxon>Lactobacillales</taxon>
        <taxon>Lactobacillaceae</taxon>
        <taxon>Paucilactobacillus</taxon>
    </lineage>
</organism>
<dbReference type="AlphaFoldDB" id="A0A0D0Y7H2"/>
<dbReference type="SUPFAM" id="SSF160515">
    <property type="entry name" value="YueI-like"/>
    <property type="match status" value="1"/>
</dbReference>
<evidence type="ECO:0008006" key="3">
    <source>
        <dbReference type="Google" id="ProtNLM"/>
    </source>
</evidence>
<dbReference type="STRING" id="1335616.WDC_0149"/>
<dbReference type="InterPro" id="IPR029064">
    <property type="entry name" value="Ribosomal_eL30-like_sf"/>
</dbReference>
<dbReference type="InterPro" id="IPR012543">
    <property type="entry name" value="DUF1694"/>
</dbReference>
<evidence type="ECO:0000313" key="1">
    <source>
        <dbReference type="EMBL" id="KIS04218.1"/>
    </source>
</evidence>
<evidence type="ECO:0000313" key="2">
    <source>
        <dbReference type="Proteomes" id="UP000032279"/>
    </source>
</evidence>
<dbReference type="PIRSF" id="PIRSF034303">
    <property type="entry name" value="DUF1694"/>
    <property type="match status" value="1"/>
</dbReference>